<accession>A0AAV4HJ34</accession>
<protein>
    <submittedName>
        <fullName evidence="2">Uncharacterized protein</fullName>
    </submittedName>
</protein>
<evidence type="ECO:0000313" key="2">
    <source>
        <dbReference type="EMBL" id="GFR96765.1"/>
    </source>
</evidence>
<keyword evidence="3" id="KW-1185">Reference proteome</keyword>
<evidence type="ECO:0000313" key="3">
    <source>
        <dbReference type="Proteomes" id="UP000762676"/>
    </source>
</evidence>
<sequence length="97" mass="11067">MSSCGTTGDTKSGNMARSVHKQALVTMRSKSHQKLFGAVTVTKSGMPLILFRCPRQPPSCWIRHHQPPGSLRVQTLHLIIHRTRHRLKRMVQQELLF</sequence>
<evidence type="ECO:0000256" key="1">
    <source>
        <dbReference type="SAM" id="MobiDB-lite"/>
    </source>
</evidence>
<dbReference type="AlphaFoldDB" id="A0AAV4HJ34"/>
<comment type="caution">
    <text evidence="2">The sequence shown here is derived from an EMBL/GenBank/DDBJ whole genome shotgun (WGS) entry which is preliminary data.</text>
</comment>
<feature type="region of interest" description="Disordered" evidence="1">
    <location>
        <begin position="1"/>
        <end position="20"/>
    </location>
</feature>
<gene>
    <name evidence="2" type="ORF">ElyMa_000977600</name>
</gene>
<name>A0AAV4HJ34_9GAST</name>
<dbReference type="EMBL" id="BMAT01001981">
    <property type="protein sequence ID" value="GFR96765.1"/>
    <property type="molecule type" value="Genomic_DNA"/>
</dbReference>
<reference evidence="2 3" key="1">
    <citation type="journal article" date="2021" name="Elife">
        <title>Chloroplast acquisition without the gene transfer in kleptoplastic sea slugs, Plakobranchus ocellatus.</title>
        <authorList>
            <person name="Maeda T."/>
            <person name="Takahashi S."/>
            <person name="Yoshida T."/>
            <person name="Shimamura S."/>
            <person name="Takaki Y."/>
            <person name="Nagai Y."/>
            <person name="Toyoda A."/>
            <person name="Suzuki Y."/>
            <person name="Arimoto A."/>
            <person name="Ishii H."/>
            <person name="Satoh N."/>
            <person name="Nishiyama T."/>
            <person name="Hasebe M."/>
            <person name="Maruyama T."/>
            <person name="Minagawa J."/>
            <person name="Obokata J."/>
            <person name="Shigenobu S."/>
        </authorList>
    </citation>
    <scope>NUCLEOTIDE SEQUENCE [LARGE SCALE GENOMIC DNA]</scope>
</reference>
<dbReference type="Proteomes" id="UP000762676">
    <property type="component" value="Unassembled WGS sequence"/>
</dbReference>
<feature type="compositionally biased region" description="Polar residues" evidence="1">
    <location>
        <begin position="1"/>
        <end position="15"/>
    </location>
</feature>
<proteinExistence type="predicted"/>
<organism evidence="2 3">
    <name type="scientific">Elysia marginata</name>
    <dbReference type="NCBI Taxonomy" id="1093978"/>
    <lineage>
        <taxon>Eukaryota</taxon>
        <taxon>Metazoa</taxon>
        <taxon>Spiralia</taxon>
        <taxon>Lophotrochozoa</taxon>
        <taxon>Mollusca</taxon>
        <taxon>Gastropoda</taxon>
        <taxon>Heterobranchia</taxon>
        <taxon>Euthyneura</taxon>
        <taxon>Panpulmonata</taxon>
        <taxon>Sacoglossa</taxon>
        <taxon>Placobranchoidea</taxon>
        <taxon>Plakobranchidae</taxon>
        <taxon>Elysia</taxon>
    </lineage>
</organism>